<keyword evidence="1" id="KW-0812">Transmembrane</keyword>
<sequence length="56" mass="6424">MGKLLFLLFFSAINMLLYEVCFYVGVKWSVDMETMGFVVSVDAMVWQVGRSYCRAA</sequence>
<evidence type="ECO:0000313" key="2">
    <source>
        <dbReference type="EMBL" id="MCB7387568.1"/>
    </source>
</evidence>
<keyword evidence="1" id="KW-0472">Membrane</keyword>
<organism evidence="2 3">
    <name type="scientific">Bariatricus massiliensis</name>
    <dbReference type="NCBI Taxonomy" id="1745713"/>
    <lineage>
        <taxon>Bacteria</taxon>
        <taxon>Bacillati</taxon>
        <taxon>Bacillota</taxon>
        <taxon>Clostridia</taxon>
        <taxon>Lachnospirales</taxon>
        <taxon>Lachnospiraceae</taxon>
        <taxon>Bariatricus</taxon>
    </lineage>
</organism>
<dbReference type="Proteomes" id="UP001299546">
    <property type="component" value="Unassembled WGS sequence"/>
</dbReference>
<keyword evidence="3" id="KW-1185">Reference proteome</keyword>
<dbReference type="RefSeq" id="WP_227183529.1">
    <property type="nucleotide sequence ID" value="NZ_JAJCIS010000005.1"/>
</dbReference>
<keyword evidence="1" id="KW-1133">Transmembrane helix</keyword>
<evidence type="ECO:0000256" key="1">
    <source>
        <dbReference type="SAM" id="Phobius"/>
    </source>
</evidence>
<protein>
    <submittedName>
        <fullName evidence="2">Uncharacterized protein</fullName>
    </submittedName>
</protein>
<proteinExistence type="predicted"/>
<feature type="transmembrane region" description="Helical" evidence="1">
    <location>
        <begin position="6"/>
        <end position="26"/>
    </location>
</feature>
<reference evidence="2 3" key="1">
    <citation type="submission" date="2021-10" db="EMBL/GenBank/DDBJ databases">
        <title>Collection of gut derived symbiotic bacterial strains cultured from healthy donors.</title>
        <authorList>
            <person name="Lin H."/>
            <person name="Littmann E."/>
            <person name="Kohout C."/>
            <person name="Pamer E.G."/>
        </authorList>
    </citation>
    <scope>NUCLEOTIDE SEQUENCE [LARGE SCALE GENOMIC DNA]</scope>
    <source>
        <strain evidence="2 3">DFI.1.165</strain>
    </source>
</reference>
<name>A0ABS8DGM7_9FIRM</name>
<comment type="caution">
    <text evidence="2">The sequence shown here is derived from an EMBL/GenBank/DDBJ whole genome shotgun (WGS) entry which is preliminary data.</text>
</comment>
<evidence type="ECO:0000313" key="3">
    <source>
        <dbReference type="Proteomes" id="UP001299546"/>
    </source>
</evidence>
<gene>
    <name evidence="2" type="ORF">LIZ65_09720</name>
</gene>
<dbReference type="EMBL" id="JAJCIS010000005">
    <property type="protein sequence ID" value="MCB7387568.1"/>
    <property type="molecule type" value="Genomic_DNA"/>
</dbReference>
<accession>A0ABS8DGM7</accession>